<dbReference type="InterPro" id="IPR007395">
    <property type="entry name" value="Zn_peptidase_2"/>
</dbReference>
<dbReference type="OrthoDB" id="9784298at2"/>
<proteinExistence type="predicted"/>
<reference evidence="2 3" key="1">
    <citation type="submission" date="2016-10" db="EMBL/GenBank/DDBJ databases">
        <authorList>
            <person name="de Groot N.N."/>
        </authorList>
    </citation>
    <scope>NUCLEOTIDE SEQUENCE [LARGE SCALE GENOMIC DNA]</scope>
    <source>
        <strain evidence="2 3">DSM 12271</strain>
    </source>
</reference>
<feature type="transmembrane region" description="Helical" evidence="1">
    <location>
        <begin position="6"/>
        <end position="23"/>
    </location>
</feature>
<evidence type="ECO:0008006" key="4">
    <source>
        <dbReference type="Google" id="ProtNLM"/>
    </source>
</evidence>
<dbReference type="SUPFAM" id="SSF55486">
    <property type="entry name" value="Metalloproteases ('zincins'), catalytic domain"/>
    <property type="match status" value="1"/>
</dbReference>
<organism evidence="2 3">
    <name type="scientific">Clostridium frigidicarnis</name>
    <dbReference type="NCBI Taxonomy" id="84698"/>
    <lineage>
        <taxon>Bacteria</taxon>
        <taxon>Bacillati</taxon>
        <taxon>Bacillota</taxon>
        <taxon>Clostridia</taxon>
        <taxon>Eubacteriales</taxon>
        <taxon>Clostridiaceae</taxon>
        <taxon>Clostridium</taxon>
    </lineage>
</organism>
<dbReference type="RefSeq" id="WP_090042106.1">
    <property type="nucleotide sequence ID" value="NZ_FOKI01000023.1"/>
</dbReference>
<feature type="transmembrane region" description="Helical" evidence="1">
    <location>
        <begin position="201"/>
        <end position="220"/>
    </location>
</feature>
<keyword evidence="1" id="KW-0812">Transmembrane</keyword>
<dbReference type="Pfam" id="PF04298">
    <property type="entry name" value="Zn_peptidase_2"/>
    <property type="match status" value="1"/>
</dbReference>
<accession>A0A1I0ZRL9</accession>
<protein>
    <recommendedName>
        <fullName evidence="4">Neutral zinc metallopeptidase</fullName>
    </recommendedName>
</protein>
<keyword evidence="1" id="KW-1133">Transmembrane helix</keyword>
<keyword evidence="3" id="KW-1185">Reference proteome</keyword>
<name>A0A1I0ZRL9_9CLOT</name>
<dbReference type="Proteomes" id="UP000198619">
    <property type="component" value="Unassembled WGS sequence"/>
</dbReference>
<dbReference type="PANTHER" id="PTHR36434:SF1">
    <property type="entry name" value="MEMBRANE PROTEASE YUGP-RELATED"/>
    <property type="match status" value="1"/>
</dbReference>
<feature type="transmembrane region" description="Helical" evidence="1">
    <location>
        <begin position="120"/>
        <end position="141"/>
    </location>
</feature>
<dbReference type="EMBL" id="FOKI01000023">
    <property type="protein sequence ID" value="SFB26793.1"/>
    <property type="molecule type" value="Genomic_DNA"/>
</dbReference>
<evidence type="ECO:0000313" key="2">
    <source>
        <dbReference type="EMBL" id="SFB26793.1"/>
    </source>
</evidence>
<evidence type="ECO:0000256" key="1">
    <source>
        <dbReference type="SAM" id="Phobius"/>
    </source>
</evidence>
<dbReference type="AlphaFoldDB" id="A0A1I0ZRL9"/>
<dbReference type="PANTHER" id="PTHR36434">
    <property type="entry name" value="MEMBRANE PROTEASE YUGP-RELATED"/>
    <property type="match status" value="1"/>
</dbReference>
<feature type="transmembrane region" description="Helical" evidence="1">
    <location>
        <begin position="147"/>
        <end position="167"/>
    </location>
</feature>
<keyword evidence="1" id="KW-0472">Membrane</keyword>
<gene>
    <name evidence="2" type="ORF">SAMN04488528_102311</name>
</gene>
<sequence length="226" mass="24670">MFYYDSTYLLLIPAMIISAWAQFKVSATFEKYSKVYSSKGLSGAEVARMLLDNNGLYNVPIEVTGGKLSDHYDPTRQILRLSNDVYYGNSVASLGVAAHEVGHAIQHKTAYKPLILRNSIVPIVNLGSSMSWVLFIAGLILSIQPLITIGILLFSGVVVFQLVTLPVEFDASARALKELGSRGILYNEEVKGAKKVLDAAALTYVAATIMAISQLLRLIALSKRND</sequence>
<evidence type="ECO:0000313" key="3">
    <source>
        <dbReference type="Proteomes" id="UP000198619"/>
    </source>
</evidence>
<dbReference type="STRING" id="84698.SAMN04488528_102311"/>